<feature type="region of interest" description="Disordered" evidence="1">
    <location>
        <begin position="54"/>
        <end position="73"/>
    </location>
</feature>
<dbReference type="GeneID" id="81427641"/>
<accession>A0A9W9LN46</accession>
<dbReference type="AlphaFoldDB" id="A0A9W9LN46"/>
<name>A0A9W9LN46_9EURO</name>
<reference evidence="2" key="2">
    <citation type="journal article" date="2023" name="IMA Fungus">
        <title>Comparative genomic study of the Penicillium genus elucidates a diverse pangenome and 15 lateral gene transfer events.</title>
        <authorList>
            <person name="Petersen C."/>
            <person name="Sorensen T."/>
            <person name="Nielsen M.R."/>
            <person name="Sondergaard T.E."/>
            <person name="Sorensen J.L."/>
            <person name="Fitzpatrick D.A."/>
            <person name="Frisvad J.C."/>
            <person name="Nielsen K.L."/>
        </authorList>
    </citation>
    <scope>NUCLEOTIDE SEQUENCE</scope>
    <source>
        <strain evidence="2">IBT 26290</strain>
    </source>
</reference>
<sequence length="239" mass="24743">MYAITPGPNTPNDLLVSSTSTGECPGVLTGGSLRKLLSTNPPMTASGWTENAEADNSWHAGGSLQDGGDGAVREENGEMRCSALVRPTCEARRSILTGGIAGLLTNPLLRVSTSSRKSQSSSGGSRFTSPRGPLRDRIPPVLVRCDPVGMLMVQLMQRRDRSASGGVAGGRSEHVLPSNTQPWDAYESAMPIGNDSRGAGTWIADLGGGAAGVMATVVGGCAMIPIIGIQFVAVSSEKY</sequence>
<reference evidence="2" key="1">
    <citation type="submission" date="2022-11" db="EMBL/GenBank/DDBJ databases">
        <authorList>
            <person name="Petersen C."/>
        </authorList>
    </citation>
    <scope>NUCLEOTIDE SEQUENCE</scope>
    <source>
        <strain evidence="2">IBT 26290</strain>
    </source>
</reference>
<feature type="region of interest" description="Disordered" evidence="1">
    <location>
        <begin position="112"/>
        <end position="139"/>
    </location>
</feature>
<gene>
    <name evidence="2" type="ORF">N7482_006340</name>
</gene>
<dbReference type="RefSeq" id="XP_056544020.1">
    <property type="nucleotide sequence ID" value="XM_056688465.1"/>
</dbReference>
<dbReference type="EMBL" id="JAPQKN010000003">
    <property type="protein sequence ID" value="KAJ5167559.1"/>
    <property type="molecule type" value="Genomic_DNA"/>
</dbReference>
<feature type="compositionally biased region" description="Low complexity" evidence="1">
    <location>
        <begin position="112"/>
        <end position="129"/>
    </location>
</feature>
<dbReference type="Proteomes" id="UP001149163">
    <property type="component" value="Unassembled WGS sequence"/>
</dbReference>
<comment type="caution">
    <text evidence="2">The sequence shown here is derived from an EMBL/GenBank/DDBJ whole genome shotgun (WGS) entry which is preliminary data.</text>
</comment>
<proteinExistence type="predicted"/>
<organism evidence="2 3">
    <name type="scientific">Penicillium canariense</name>
    <dbReference type="NCBI Taxonomy" id="189055"/>
    <lineage>
        <taxon>Eukaryota</taxon>
        <taxon>Fungi</taxon>
        <taxon>Dikarya</taxon>
        <taxon>Ascomycota</taxon>
        <taxon>Pezizomycotina</taxon>
        <taxon>Eurotiomycetes</taxon>
        <taxon>Eurotiomycetidae</taxon>
        <taxon>Eurotiales</taxon>
        <taxon>Aspergillaceae</taxon>
        <taxon>Penicillium</taxon>
    </lineage>
</organism>
<keyword evidence="3" id="KW-1185">Reference proteome</keyword>
<protein>
    <submittedName>
        <fullName evidence="2">Uncharacterized protein</fullName>
    </submittedName>
</protein>
<evidence type="ECO:0000256" key="1">
    <source>
        <dbReference type="SAM" id="MobiDB-lite"/>
    </source>
</evidence>
<evidence type="ECO:0000313" key="2">
    <source>
        <dbReference type="EMBL" id="KAJ5167559.1"/>
    </source>
</evidence>
<evidence type="ECO:0000313" key="3">
    <source>
        <dbReference type="Proteomes" id="UP001149163"/>
    </source>
</evidence>